<comment type="caution">
    <text evidence="2">The sequence shown here is derived from an EMBL/GenBank/DDBJ whole genome shotgun (WGS) entry which is preliminary data.</text>
</comment>
<sequence length="207" mass="22430">MPHDMAQGCDVLVINGCAEGAAHMASAPTLARRRALWLAAALCAVPPAAEHPGLWLLLLLVPAQWCPPAVGLPLGLLRGLWRMPSRSRTNRILAGKSSTPHSTRMRHSGQRSSFLELTMLCRQRRQKVCWHGSTRALVSSRSRHTEHSSRSSSDDSSMSAAPSLLPPLSSSSPFDGFCGPLEVHSHDAPRSMENGRRGQAPSRGIHK</sequence>
<name>A0AAV7CRZ6_ENGPU</name>
<dbReference type="AlphaFoldDB" id="A0AAV7CRZ6"/>
<keyword evidence="3" id="KW-1185">Reference proteome</keyword>
<feature type="compositionally biased region" description="Basic and acidic residues" evidence="1">
    <location>
        <begin position="183"/>
        <end position="196"/>
    </location>
</feature>
<feature type="compositionally biased region" description="Low complexity" evidence="1">
    <location>
        <begin position="154"/>
        <end position="172"/>
    </location>
</feature>
<gene>
    <name evidence="2" type="ORF">GDO81_005515</name>
</gene>
<evidence type="ECO:0000256" key="1">
    <source>
        <dbReference type="SAM" id="MobiDB-lite"/>
    </source>
</evidence>
<dbReference type="EMBL" id="WNYA01000002">
    <property type="protein sequence ID" value="KAG8586898.1"/>
    <property type="molecule type" value="Genomic_DNA"/>
</dbReference>
<feature type="compositionally biased region" description="Basic and acidic residues" evidence="1">
    <location>
        <begin position="143"/>
        <end position="153"/>
    </location>
</feature>
<dbReference type="Proteomes" id="UP000824782">
    <property type="component" value="Unassembled WGS sequence"/>
</dbReference>
<organism evidence="2 3">
    <name type="scientific">Engystomops pustulosus</name>
    <name type="common">Tungara frog</name>
    <name type="synonym">Physalaemus pustulosus</name>
    <dbReference type="NCBI Taxonomy" id="76066"/>
    <lineage>
        <taxon>Eukaryota</taxon>
        <taxon>Metazoa</taxon>
        <taxon>Chordata</taxon>
        <taxon>Craniata</taxon>
        <taxon>Vertebrata</taxon>
        <taxon>Euteleostomi</taxon>
        <taxon>Amphibia</taxon>
        <taxon>Batrachia</taxon>
        <taxon>Anura</taxon>
        <taxon>Neobatrachia</taxon>
        <taxon>Hyloidea</taxon>
        <taxon>Leptodactylidae</taxon>
        <taxon>Leiuperinae</taxon>
        <taxon>Engystomops</taxon>
    </lineage>
</organism>
<protein>
    <submittedName>
        <fullName evidence="2">Uncharacterized protein</fullName>
    </submittedName>
</protein>
<proteinExistence type="predicted"/>
<feature type="region of interest" description="Disordered" evidence="1">
    <location>
        <begin position="140"/>
        <end position="207"/>
    </location>
</feature>
<evidence type="ECO:0000313" key="2">
    <source>
        <dbReference type="EMBL" id="KAG8586898.1"/>
    </source>
</evidence>
<accession>A0AAV7CRZ6</accession>
<evidence type="ECO:0000313" key="3">
    <source>
        <dbReference type="Proteomes" id="UP000824782"/>
    </source>
</evidence>
<reference evidence="2" key="1">
    <citation type="thesis" date="2020" institute="ProQuest LLC" country="789 East Eisenhower Parkway, Ann Arbor, MI, USA">
        <title>Comparative Genomics and Chromosome Evolution.</title>
        <authorList>
            <person name="Mudd A.B."/>
        </authorList>
    </citation>
    <scope>NUCLEOTIDE SEQUENCE</scope>
    <source>
        <strain evidence="2">237g6f4</strain>
        <tissue evidence="2">Blood</tissue>
    </source>
</reference>